<evidence type="ECO:0000313" key="1">
    <source>
        <dbReference type="EMBL" id="WNY51534.1"/>
    </source>
</evidence>
<organism evidence="1">
    <name type="scientific">Streptococcus iners</name>
    <dbReference type="NCBI Taxonomy" id="3028084"/>
    <lineage>
        <taxon>Bacteria</taxon>
        <taxon>Bacillati</taxon>
        <taxon>Bacillota</taxon>
        <taxon>Bacilli</taxon>
        <taxon>Lactobacillales</taxon>
        <taxon>Streptococcaceae</taxon>
        <taxon>Streptococcus</taxon>
    </lineage>
</organism>
<gene>
    <name evidence="1" type="ORF">PW252_02405</name>
</gene>
<sequence length="101" mass="11522">MRYADRIVFIKTGAEFYDPDIGEYISGANEEFVLPCHIVDLGVEKSMQIFGDYALERKICYLQNPLTVTNVVCVYKDKKYKVLADKQNSKVLYLEGDNSIG</sequence>
<dbReference type="AlphaFoldDB" id="A0AA96VNX0"/>
<dbReference type="EMBL" id="CP118735">
    <property type="protein sequence ID" value="WNY51534.1"/>
    <property type="molecule type" value="Genomic_DNA"/>
</dbReference>
<accession>A0AA96VNX0</accession>
<proteinExistence type="predicted"/>
<protein>
    <submittedName>
        <fullName evidence="1">Uncharacterized protein</fullName>
    </submittedName>
</protein>
<name>A0AA96VNX0_9STRE</name>
<dbReference type="RefSeq" id="WP_248049321.1">
    <property type="nucleotide sequence ID" value="NZ_CP118735.1"/>
</dbReference>
<reference evidence="1" key="1">
    <citation type="submission" date="2023-02" db="EMBL/GenBank/DDBJ databases">
        <title>Streptococcus sp. Genome Sequencing and Assembly.</title>
        <authorList>
            <person name="Shore S.M."/>
            <person name="Nicholson T.L."/>
        </authorList>
    </citation>
    <scope>NUCLEOTIDE SEQUENCE</scope>
    <source>
        <strain evidence="1">29887</strain>
    </source>
</reference>
<dbReference type="KEGG" id="sins:PW252_02405"/>